<sequence length="357" mass="38756">MAWTLLLPCCSNSTAIRTPPPLALPPPNPSIRPRRSLDPRVSESAEVELRCLVGGGGGGGGGVLSRGRVACRAKRGADAEAESESSSSAAAEAAAGGRGIRAALWAAEAAYVVWLFLLPYAPGDPVWAIKQSTISDLLGLSLNFFFILPLMNSVGVFYGSVVGIHVIEAPVLHPVAEGLFNFVIGWTFLFAPLLFTDRRRDRYKGSLDLLWGCQMFLTNVFLIPYMAIRLNDADSNQYPTKPSQLGSVMVRGAPIVALIGGFVCVVSTLWALFGRADGGFGSLADRWLYLGNYIGSERLAYAFIWDILLYAVFQPWLIGDNLQNVKEDYTELVNVLRFVPVVGLVAYLLCLDYVKES</sequence>
<reference evidence="2 3" key="1">
    <citation type="journal article" date="2016" name="DNA Res.">
        <title>The draft genome of MD-2 pineapple using hybrid error correction of long reads.</title>
        <authorList>
            <person name="Redwan R.M."/>
            <person name="Saidin A."/>
            <person name="Kumar S.V."/>
        </authorList>
    </citation>
    <scope>NUCLEOTIDE SEQUENCE [LARGE SCALE GENOMIC DNA]</scope>
    <source>
        <strain evidence="3">cv. MD2</strain>
        <tissue evidence="2">Leaf</tissue>
    </source>
</reference>
<feature type="transmembrane region" description="Helical" evidence="1">
    <location>
        <begin position="248"/>
        <end position="273"/>
    </location>
</feature>
<dbReference type="PANTHER" id="PTHR36367">
    <property type="entry name" value="TRANSMEMBRANE PROTEIN"/>
    <property type="match status" value="1"/>
</dbReference>
<proteinExistence type="predicted"/>
<dbReference type="PANTHER" id="PTHR36367:SF2">
    <property type="entry name" value="TRANSMEMBRANE PROTEIN"/>
    <property type="match status" value="1"/>
</dbReference>
<dbReference type="AlphaFoldDB" id="A0A199W978"/>
<dbReference type="Proteomes" id="UP000092600">
    <property type="component" value="Unassembled WGS sequence"/>
</dbReference>
<name>A0A199W978_ANACO</name>
<dbReference type="EMBL" id="LSRQ01000091">
    <property type="protein sequence ID" value="OAY85450.1"/>
    <property type="molecule type" value="Genomic_DNA"/>
</dbReference>
<protein>
    <submittedName>
        <fullName evidence="2">Uncharacterized protein</fullName>
    </submittedName>
</protein>
<feature type="transmembrane region" description="Helical" evidence="1">
    <location>
        <begin position="338"/>
        <end position="354"/>
    </location>
</feature>
<evidence type="ECO:0000313" key="3">
    <source>
        <dbReference type="Proteomes" id="UP000092600"/>
    </source>
</evidence>
<feature type="transmembrane region" description="Helical" evidence="1">
    <location>
        <begin position="142"/>
        <end position="167"/>
    </location>
</feature>
<evidence type="ECO:0000256" key="1">
    <source>
        <dbReference type="SAM" id="Phobius"/>
    </source>
</evidence>
<keyword evidence="1" id="KW-0812">Transmembrane</keyword>
<organism evidence="2 3">
    <name type="scientific">Ananas comosus</name>
    <name type="common">Pineapple</name>
    <name type="synonym">Ananas ananas</name>
    <dbReference type="NCBI Taxonomy" id="4615"/>
    <lineage>
        <taxon>Eukaryota</taxon>
        <taxon>Viridiplantae</taxon>
        <taxon>Streptophyta</taxon>
        <taxon>Embryophyta</taxon>
        <taxon>Tracheophyta</taxon>
        <taxon>Spermatophyta</taxon>
        <taxon>Magnoliopsida</taxon>
        <taxon>Liliopsida</taxon>
        <taxon>Poales</taxon>
        <taxon>Bromeliaceae</taxon>
        <taxon>Bromelioideae</taxon>
        <taxon>Ananas</taxon>
    </lineage>
</organism>
<keyword evidence="1" id="KW-0472">Membrane</keyword>
<accession>A0A199W978</accession>
<gene>
    <name evidence="2" type="ORF">ACMD2_17227</name>
</gene>
<feature type="transmembrane region" description="Helical" evidence="1">
    <location>
        <begin position="209"/>
        <end position="228"/>
    </location>
</feature>
<feature type="transmembrane region" description="Helical" evidence="1">
    <location>
        <begin position="179"/>
        <end position="197"/>
    </location>
</feature>
<feature type="transmembrane region" description="Helical" evidence="1">
    <location>
        <begin position="299"/>
        <end position="318"/>
    </location>
</feature>
<keyword evidence="1" id="KW-1133">Transmembrane helix</keyword>
<dbReference type="STRING" id="4615.A0A199W978"/>
<evidence type="ECO:0000313" key="2">
    <source>
        <dbReference type="EMBL" id="OAY85450.1"/>
    </source>
</evidence>
<comment type="caution">
    <text evidence="2">The sequence shown here is derived from an EMBL/GenBank/DDBJ whole genome shotgun (WGS) entry which is preliminary data.</text>
</comment>